<dbReference type="InterPro" id="IPR026748">
    <property type="entry name" value="Clarin"/>
</dbReference>
<dbReference type="GO" id="GO:0007605">
    <property type="term" value="P:sensory perception of sound"/>
    <property type="evidence" value="ECO:0007669"/>
    <property type="project" value="UniProtKB-ARBA"/>
</dbReference>
<protein>
    <submittedName>
        <fullName evidence="7">Clarin-3</fullName>
    </submittedName>
</protein>
<proteinExistence type="inferred from homology"/>
<evidence type="ECO:0000256" key="1">
    <source>
        <dbReference type="ARBA" id="ARBA00004141"/>
    </source>
</evidence>
<evidence type="ECO:0000256" key="2">
    <source>
        <dbReference type="ARBA" id="ARBA00005787"/>
    </source>
</evidence>
<keyword evidence="4 6" id="KW-1133">Transmembrane helix</keyword>
<feature type="transmembrane region" description="Helical" evidence="6">
    <location>
        <begin position="105"/>
        <end position="129"/>
    </location>
</feature>
<feature type="transmembrane region" description="Helical" evidence="6">
    <location>
        <begin position="141"/>
        <end position="158"/>
    </location>
</feature>
<evidence type="ECO:0000256" key="3">
    <source>
        <dbReference type="ARBA" id="ARBA00022692"/>
    </source>
</evidence>
<name>A0AAV6RTT1_SOLSE</name>
<keyword evidence="8" id="KW-1185">Reference proteome</keyword>
<comment type="subcellular location">
    <subcellularLocation>
        <location evidence="1">Membrane</location>
        <topology evidence="1">Multi-pass membrane protein</topology>
    </subcellularLocation>
</comment>
<evidence type="ECO:0000256" key="6">
    <source>
        <dbReference type="SAM" id="Phobius"/>
    </source>
</evidence>
<dbReference type="PANTHER" id="PTHR31548:SF3">
    <property type="entry name" value="CLARIN-3"/>
    <property type="match status" value="1"/>
</dbReference>
<dbReference type="Pfam" id="PF25807">
    <property type="entry name" value="Clarin-2"/>
    <property type="match status" value="1"/>
</dbReference>
<comment type="similarity">
    <text evidence="2">Belongs to the clarin family.</text>
</comment>
<sequence length="328" mass="37054">MFRKKRVIAFHVQHPHIRYIRWVTWVSCFICWRELSGVRVMTTSLAFSIIPKVIVKRLYGHQSTFQSNREVNSSIFVASPALERHWDSVFTGIYIRIMPSTKKTLFFLSSTLATALSIGVMGFSMSTVWAETTMECSRGDGVFNGTGIITFQLFVGIFDRESCPLFTKVEEFEMIPQLTGVGVTSVTLHALVIFLLVLCLLFSAISILISAYNSVSNPYETYMGPIGVYVCSSVSACLSAIVLILFVLNIKLHKIADVVVENLNVNDAPVDLRDISSKMLMGYYLIIPYTVLSLAAIGTIYMYDHTAYKHRREQERPTEDAPKEIMMY</sequence>
<keyword evidence="5 6" id="KW-0472">Membrane</keyword>
<feature type="transmembrane region" description="Helical" evidence="6">
    <location>
        <begin position="178"/>
        <end position="211"/>
    </location>
</feature>
<accession>A0AAV6RTT1</accession>
<comment type="caution">
    <text evidence="7">The sequence shown here is derived from an EMBL/GenBank/DDBJ whole genome shotgun (WGS) entry which is preliminary data.</text>
</comment>
<dbReference type="PANTHER" id="PTHR31548">
    <property type="entry name" value="CLARIN"/>
    <property type="match status" value="1"/>
</dbReference>
<keyword evidence="3 6" id="KW-0812">Transmembrane</keyword>
<reference evidence="7 8" key="1">
    <citation type="journal article" date="2021" name="Sci. Rep.">
        <title>Chromosome anchoring in Senegalese sole (Solea senegalensis) reveals sex-associated markers and genome rearrangements in flatfish.</title>
        <authorList>
            <person name="Guerrero-Cozar I."/>
            <person name="Gomez-Garrido J."/>
            <person name="Berbel C."/>
            <person name="Martinez-Blanch J.F."/>
            <person name="Alioto T."/>
            <person name="Claros M.G."/>
            <person name="Gagnaire P.A."/>
            <person name="Manchado M."/>
        </authorList>
    </citation>
    <scope>NUCLEOTIDE SEQUENCE [LARGE SCALE GENOMIC DNA]</scope>
    <source>
        <strain evidence="7">Sse05_10M</strain>
    </source>
</reference>
<organism evidence="7 8">
    <name type="scientific">Solea senegalensis</name>
    <name type="common">Senegalese sole</name>
    <dbReference type="NCBI Taxonomy" id="28829"/>
    <lineage>
        <taxon>Eukaryota</taxon>
        <taxon>Metazoa</taxon>
        <taxon>Chordata</taxon>
        <taxon>Craniata</taxon>
        <taxon>Vertebrata</taxon>
        <taxon>Euteleostomi</taxon>
        <taxon>Actinopterygii</taxon>
        <taxon>Neopterygii</taxon>
        <taxon>Teleostei</taxon>
        <taxon>Neoteleostei</taxon>
        <taxon>Acanthomorphata</taxon>
        <taxon>Carangaria</taxon>
        <taxon>Pleuronectiformes</taxon>
        <taxon>Pleuronectoidei</taxon>
        <taxon>Soleidae</taxon>
        <taxon>Solea</taxon>
    </lineage>
</organism>
<dbReference type="AlphaFoldDB" id="A0AAV6RTT1"/>
<dbReference type="GO" id="GO:0016020">
    <property type="term" value="C:membrane"/>
    <property type="evidence" value="ECO:0007669"/>
    <property type="project" value="UniProtKB-SubCell"/>
</dbReference>
<gene>
    <name evidence="7" type="ORF">JOB18_027004</name>
</gene>
<dbReference type="Proteomes" id="UP000693946">
    <property type="component" value="Linkage Group LG18"/>
</dbReference>
<evidence type="ECO:0000313" key="8">
    <source>
        <dbReference type="Proteomes" id="UP000693946"/>
    </source>
</evidence>
<evidence type="ECO:0000256" key="5">
    <source>
        <dbReference type="ARBA" id="ARBA00023136"/>
    </source>
</evidence>
<evidence type="ECO:0000313" key="7">
    <source>
        <dbReference type="EMBL" id="KAG7507196.1"/>
    </source>
</evidence>
<evidence type="ECO:0000256" key="4">
    <source>
        <dbReference type="ARBA" id="ARBA00022989"/>
    </source>
</evidence>
<dbReference type="EMBL" id="JAGKHQ010000010">
    <property type="protein sequence ID" value="KAG7507196.1"/>
    <property type="molecule type" value="Genomic_DNA"/>
</dbReference>
<feature type="transmembrane region" description="Helical" evidence="6">
    <location>
        <begin position="283"/>
        <end position="303"/>
    </location>
</feature>
<feature type="transmembrane region" description="Helical" evidence="6">
    <location>
        <begin position="226"/>
        <end position="248"/>
    </location>
</feature>